<proteinExistence type="predicted"/>
<sequence>MALYMVLTLGNGGHIKVGKAELNNLSHVVEYVKAANPLLVVLILGTKSDVLRFWGIRIPSRFRTHYTPCQEALDSGKTTRCTCEKFDDPNELDDNVHDMVGIIGRRDIESRRKADSGRAENEVTYTDTTLFEHSSGSVRYSRS</sequence>
<evidence type="ECO:0000313" key="2">
    <source>
        <dbReference type="Proteomes" id="UP000076722"/>
    </source>
</evidence>
<gene>
    <name evidence="1" type="ORF">SISNIDRAFT_467699</name>
</gene>
<dbReference type="Proteomes" id="UP000076722">
    <property type="component" value="Unassembled WGS sequence"/>
</dbReference>
<keyword evidence="2" id="KW-1185">Reference proteome</keyword>
<reference evidence="1 2" key="1">
    <citation type="journal article" date="2016" name="Mol. Biol. Evol.">
        <title>Comparative Genomics of Early-Diverging Mushroom-Forming Fungi Provides Insights into the Origins of Lignocellulose Decay Capabilities.</title>
        <authorList>
            <person name="Nagy L.G."/>
            <person name="Riley R."/>
            <person name="Tritt A."/>
            <person name="Adam C."/>
            <person name="Daum C."/>
            <person name="Floudas D."/>
            <person name="Sun H."/>
            <person name="Yadav J.S."/>
            <person name="Pangilinan J."/>
            <person name="Larsson K.H."/>
            <person name="Matsuura K."/>
            <person name="Barry K."/>
            <person name="Labutti K."/>
            <person name="Kuo R."/>
            <person name="Ohm R.A."/>
            <person name="Bhattacharya S.S."/>
            <person name="Shirouzu T."/>
            <person name="Yoshinaga Y."/>
            <person name="Martin F.M."/>
            <person name="Grigoriev I.V."/>
            <person name="Hibbett D.S."/>
        </authorList>
    </citation>
    <scope>NUCLEOTIDE SEQUENCE [LARGE SCALE GENOMIC DNA]</scope>
    <source>
        <strain evidence="1 2">HHB9708</strain>
    </source>
</reference>
<name>A0A164SGC2_9AGAM</name>
<protein>
    <submittedName>
        <fullName evidence="1">Uncharacterized protein</fullName>
    </submittedName>
</protein>
<organism evidence="1 2">
    <name type="scientific">Sistotremastrum niveocremeum HHB9708</name>
    <dbReference type="NCBI Taxonomy" id="1314777"/>
    <lineage>
        <taxon>Eukaryota</taxon>
        <taxon>Fungi</taxon>
        <taxon>Dikarya</taxon>
        <taxon>Basidiomycota</taxon>
        <taxon>Agaricomycotina</taxon>
        <taxon>Agaricomycetes</taxon>
        <taxon>Sistotremastrales</taxon>
        <taxon>Sistotremastraceae</taxon>
        <taxon>Sertulicium</taxon>
        <taxon>Sertulicium niveocremeum</taxon>
    </lineage>
</organism>
<evidence type="ECO:0000313" key="1">
    <source>
        <dbReference type="EMBL" id="KZS91452.1"/>
    </source>
</evidence>
<dbReference type="AlphaFoldDB" id="A0A164SGC2"/>
<accession>A0A164SGC2</accession>
<dbReference type="EMBL" id="KV419415">
    <property type="protein sequence ID" value="KZS91452.1"/>
    <property type="molecule type" value="Genomic_DNA"/>
</dbReference>